<comment type="caution">
    <text evidence="1">The sequence shown here is derived from an EMBL/GenBank/DDBJ whole genome shotgun (WGS) entry which is preliminary data.</text>
</comment>
<proteinExistence type="predicted"/>
<keyword evidence="2" id="KW-1185">Reference proteome</keyword>
<gene>
    <name evidence="1" type="ORF">V6N11_041536</name>
</gene>
<sequence length="78" mass="8338">MVTVTPMMLLVNGSCNPPRQLKVGGHITQGEIDASMIGPDSSRVVEVCALEYTLMFRPAKIIVGTREGNKGVKVSNHG</sequence>
<name>A0ABR2RKT9_9ROSI</name>
<organism evidence="1 2">
    <name type="scientific">Hibiscus sabdariffa</name>
    <name type="common">roselle</name>
    <dbReference type="NCBI Taxonomy" id="183260"/>
    <lineage>
        <taxon>Eukaryota</taxon>
        <taxon>Viridiplantae</taxon>
        <taxon>Streptophyta</taxon>
        <taxon>Embryophyta</taxon>
        <taxon>Tracheophyta</taxon>
        <taxon>Spermatophyta</taxon>
        <taxon>Magnoliopsida</taxon>
        <taxon>eudicotyledons</taxon>
        <taxon>Gunneridae</taxon>
        <taxon>Pentapetalae</taxon>
        <taxon>rosids</taxon>
        <taxon>malvids</taxon>
        <taxon>Malvales</taxon>
        <taxon>Malvaceae</taxon>
        <taxon>Malvoideae</taxon>
        <taxon>Hibiscus</taxon>
    </lineage>
</organism>
<dbReference type="Proteomes" id="UP001396334">
    <property type="component" value="Unassembled WGS sequence"/>
</dbReference>
<reference evidence="1 2" key="1">
    <citation type="journal article" date="2024" name="G3 (Bethesda)">
        <title>Genome assembly of Hibiscus sabdariffa L. provides insights into metabolisms of medicinal natural products.</title>
        <authorList>
            <person name="Kim T."/>
        </authorList>
    </citation>
    <scope>NUCLEOTIDE SEQUENCE [LARGE SCALE GENOMIC DNA]</scope>
    <source>
        <strain evidence="1">TK-2024</strain>
        <tissue evidence="1">Old leaves</tissue>
    </source>
</reference>
<dbReference type="EMBL" id="JBBPBN010000022">
    <property type="protein sequence ID" value="KAK9013531.1"/>
    <property type="molecule type" value="Genomic_DNA"/>
</dbReference>
<evidence type="ECO:0000313" key="2">
    <source>
        <dbReference type="Proteomes" id="UP001396334"/>
    </source>
</evidence>
<evidence type="ECO:0000313" key="1">
    <source>
        <dbReference type="EMBL" id="KAK9013531.1"/>
    </source>
</evidence>
<accession>A0ABR2RKT9</accession>
<protein>
    <submittedName>
        <fullName evidence="1">Uncharacterized protein</fullName>
    </submittedName>
</protein>